<feature type="transmembrane region" description="Helical" evidence="1">
    <location>
        <begin position="23"/>
        <end position="47"/>
    </location>
</feature>
<reference evidence="2 3" key="1">
    <citation type="submission" date="2013-02" db="EMBL/GenBank/DDBJ databases">
        <title>The complete genome sequence of Corynebacterium callunae DSM 20147.</title>
        <authorList>
            <person name="Ruckert C."/>
            <person name="Albersmeier A."/>
            <person name="Kalinowski J."/>
        </authorList>
    </citation>
    <scope>NUCLEOTIDE SEQUENCE [LARGE SCALE GENOMIC DNA]</scope>
    <source>
        <strain evidence="2 3">DSM 20147</strain>
    </source>
</reference>
<dbReference type="InterPro" id="IPR036259">
    <property type="entry name" value="MFS_trans_sf"/>
</dbReference>
<evidence type="ECO:0000256" key="1">
    <source>
        <dbReference type="SAM" id="Phobius"/>
    </source>
</evidence>
<evidence type="ECO:0000313" key="2">
    <source>
        <dbReference type="EMBL" id="AGG65576.1"/>
    </source>
</evidence>
<sequence length="143" mass="15977">MTISPENTTKTASTSYDKPKKSAAWVIVLCFATIIFDGYDLVAYGAITPALLKYEPWGLTPVETDAYGSYARAGMFLGGILVDHLTDIIERRKVLPFSITAFPLLMLASACTNSISLRSVPFTGRHWPRRCYPNRHRNYRGVL</sequence>
<keyword evidence="1" id="KW-0812">Transmembrane</keyword>
<dbReference type="eggNOG" id="COG2814">
    <property type="taxonomic scope" value="Bacteria"/>
</dbReference>
<dbReference type="HOGENOM" id="CLU_1802858_0_0_11"/>
<keyword evidence="1" id="KW-0472">Membrane</keyword>
<evidence type="ECO:0000313" key="3">
    <source>
        <dbReference type="Proteomes" id="UP000011760"/>
    </source>
</evidence>
<organism evidence="2 3">
    <name type="scientific">Corynebacterium callunae DSM 20147</name>
    <dbReference type="NCBI Taxonomy" id="1121353"/>
    <lineage>
        <taxon>Bacteria</taxon>
        <taxon>Bacillati</taxon>
        <taxon>Actinomycetota</taxon>
        <taxon>Actinomycetes</taxon>
        <taxon>Mycobacteriales</taxon>
        <taxon>Corynebacteriaceae</taxon>
        <taxon>Corynebacterium</taxon>
    </lineage>
</organism>
<protein>
    <submittedName>
        <fullName evidence="2">Arabinose efflux permease family protein</fullName>
    </submittedName>
</protein>
<dbReference type="AlphaFoldDB" id="M1TML9"/>
<proteinExistence type="predicted"/>
<dbReference type="SUPFAM" id="SSF103473">
    <property type="entry name" value="MFS general substrate transporter"/>
    <property type="match status" value="1"/>
</dbReference>
<feature type="transmembrane region" description="Helical" evidence="1">
    <location>
        <begin position="97"/>
        <end position="117"/>
    </location>
</feature>
<accession>M1TML9</accession>
<dbReference type="KEGG" id="ccn:H924_00580"/>
<dbReference type="PATRIC" id="fig|1121353.3.peg.124"/>
<dbReference type="EMBL" id="CP004354">
    <property type="protein sequence ID" value="AGG65576.1"/>
    <property type="molecule type" value="Genomic_DNA"/>
</dbReference>
<gene>
    <name evidence="2" type="ORF">H924_00580</name>
</gene>
<dbReference type="Gene3D" id="1.20.1250.20">
    <property type="entry name" value="MFS general substrate transporter like domains"/>
    <property type="match status" value="1"/>
</dbReference>
<dbReference type="Proteomes" id="UP000011760">
    <property type="component" value="Chromosome"/>
</dbReference>
<keyword evidence="1" id="KW-1133">Transmembrane helix</keyword>
<dbReference type="STRING" id="1121353.H924_00580"/>
<name>M1TML9_9CORY</name>
<keyword evidence="3" id="KW-1185">Reference proteome</keyword>